<dbReference type="InterPro" id="IPR000276">
    <property type="entry name" value="GPCR_Rhodpsn"/>
</dbReference>
<dbReference type="OrthoDB" id="6097534at2759"/>
<feature type="transmembrane region" description="Helical" evidence="5">
    <location>
        <begin position="146"/>
        <end position="168"/>
    </location>
</feature>
<dbReference type="SUPFAM" id="SSF81321">
    <property type="entry name" value="Family A G protein-coupled receptor-like"/>
    <property type="match status" value="1"/>
</dbReference>
<organism evidence="7 8">
    <name type="scientific">Mytilus edulis</name>
    <name type="common">Blue mussel</name>
    <dbReference type="NCBI Taxonomy" id="6550"/>
    <lineage>
        <taxon>Eukaryota</taxon>
        <taxon>Metazoa</taxon>
        <taxon>Spiralia</taxon>
        <taxon>Lophotrochozoa</taxon>
        <taxon>Mollusca</taxon>
        <taxon>Bivalvia</taxon>
        <taxon>Autobranchia</taxon>
        <taxon>Pteriomorphia</taxon>
        <taxon>Mytilida</taxon>
        <taxon>Mytiloidea</taxon>
        <taxon>Mytilidae</taxon>
        <taxon>Mytilinae</taxon>
        <taxon>Mytilus</taxon>
    </lineage>
</organism>
<keyword evidence="4 5" id="KW-0472">Membrane</keyword>
<evidence type="ECO:0000313" key="7">
    <source>
        <dbReference type="EMBL" id="CAG2240274.1"/>
    </source>
</evidence>
<evidence type="ECO:0000256" key="4">
    <source>
        <dbReference type="ARBA" id="ARBA00023136"/>
    </source>
</evidence>
<dbReference type="EMBL" id="CAJPWZ010002553">
    <property type="protein sequence ID" value="CAG2240274.1"/>
    <property type="molecule type" value="Genomic_DNA"/>
</dbReference>
<name>A0A8S3U303_MYTED</name>
<sequence>MSTSTVLMQGLALADGLTAFFLYGIEPIFSPFYRYVTSKVVDLPPPYCIIHYWTTPMADSFHLTSVLLTTCLGLQKMIAIAFPIWTRSNMSPKRSAIVCCVCFLFSLSIHLPRALLVQFGEAQNDICKVLKPTTELESYALTTYPLIYTVLLALAVAAMLTSTIYITYKLCKRKQLRGKNTFSKYERNSCILILCVLVVFVVSECPRLYINGTVSNAYWGRTDKTSYIRKTVRTDIERDAHDCLERMTTRITMDIVTGCTSRSGSKKDEELKKERVAELLENILAFSSTHKHTTPFDPNVYMTRKISIKQRYDNILNSTLINPSFYKGTSQELMTEIVVSTYCSMIGNADDRIELAAFNKSCTKESELNMGLSIFKFMRYDIDKVFASRARNSVVYGYSELINQVISNLTDNMTIKTLTEDEVASVWTLCMDSTIIHFSDYTDCSIGLYNSLLDHLLLLILASSPYTEQMNYMINTVIDYKDADLKDLKLFIEIIKLFTVIACASNFIIYIAMSAKLRNEMRLMILPCVYCKQYKCISENSSEKEQREQHSTVHSTVHDSTL</sequence>
<protein>
    <recommendedName>
        <fullName evidence="6">G-protein coupled receptors family 1 profile domain-containing protein</fullName>
    </recommendedName>
</protein>
<feature type="transmembrane region" description="Helical" evidence="5">
    <location>
        <begin position="61"/>
        <end position="84"/>
    </location>
</feature>
<comment type="subcellular location">
    <subcellularLocation>
        <location evidence="1">Membrane</location>
    </subcellularLocation>
</comment>
<feature type="transmembrane region" description="Helical" evidence="5">
    <location>
        <begin position="189"/>
        <end position="209"/>
    </location>
</feature>
<dbReference type="InterPro" id="IPR017452">
    <property type="entry name" value="GPCR_Rhodpsn_7TM"/>
</dbReference>
<feature type="domain" description="G-protein coupled receptors family 1 profile" evidence="6">
    <location>
        <begin position="1"/>
        <end position="206"/>
    </location>
</feature>
<dbReference type="Pfam" id="PF00001">
    <property type="entry name" value="7tm_1"/>
    <property type="match status" value="1"/>
</dbReference>
<accession>A0A8S3U303</accession>
<evidence type="ECO:0000256" key="1">
    <source>
        <dbReference type="ARBA" id="ARBA00004370"/>
    </source>
</evidence>
<evidence type="ECO:0000256" key="5">
    <source>
        <dbReference type="SAM" id="Phobius"/>
    </source>
</evidence>
<evidence type="ECO:0000256" key="2">
    <source>
        <dbReference type="ARBA" id="ARBA00022692"/>
    </source>
</evidence>
<reference evidence="7" key="1">
    <citation type="submission" date="2021-03" db="EMBL/GenBank/DDBJ databases">
        <authorList>
            <person name="Bekaert M."/>
        </authorList>
    </citation>
    <scope>NUCLEOTIDE SEQUENCE</scope>
</reference>
<dbReference type="Proteomes" id="UP000683360">
    <property type="component" value="Unassembled WGS sequence"/>
</dbReference>
<dbReference type="PANTHER" id="PTHR46641:SF18">
    <property type="entry name" value="G-PROTEIN COUPLED RECEPTORS FAMILY 1 PROFILE DOMAIN-CONTAINING PROTEIN"/>
    <property type="match status" value="1"/>
</dbReference>
<proteinExistence type="predicted"/>
<dbReference type="AlphaFoldDB" id="A0A8S3U303"/>
<dbReference type="PROSITE" id="PS50262">
    <property type="entry name" value="G_PROTEIN_RECEP_F1_2"/>
    <property type="match status" value="1"/>
</dbReference>
<gene>
    <name evidence="7" type="ORF">MEDL_52572</name>
</gene>
<evidence type="ECO:0000313" key="8">
    <source>
        <dbReference type="Proteomes" id="UP000683360"/>
    </source>
</evidence>
<dbReference type="InterPro" id="IPR052954">
    <property type="entry name" value="GPCR-Ligand_Int"/>
</dbReference>
<feature type="transmembrane region" description="Helical" evidence="5">
    <location>
        <begin position="96"/>
        <end position="115"/>
    </location>
</feature>
<dbReference type="GO" id="GO:0004930">
    <property type="term" value="F:G protein-coupled receptor activity"/>
    <property type="evidence" value="ECO:0007669"/>
    <property type="project" value="InterPro"/>
</dbReference>
<dbReference type="PANTHER" id="PTHR46641">
    <property type="entry name" value="FMRFAMIDE RECEPTOR-RELATED"/>
    <property type="match status" value="1"/>
</dbReference>
<keyword evidence="2 5" id="KW-0812">Transmembrane</keyword>
<feature type="transmembrane region" description="Helical" evidence="5">
    <location>
        <begin position="7"/>
        <end position="25"/>
    </location>
</feature>
<dbReference type="GO" id="GO:0016020">
    <property type="term" value="C:membrane"/>
    <property type="evidence" value="ECO:0007669"/>
    <property type="project" value="UniProtKB-SubCell"/>
</dbReference>
<keyword evidence="3 5" id="KW-1133">Transmembrane helix</keyword>
<comment type="caution">
    <text evidence="7">The sequence shown here is derived from an EMBL/GenBank/DDBJ whole genome shotgun (WGS) entry which is preliminary data.</text>
</comment>
<dbReference type="Gene3D" id="1.20.1070.10">
    <property type="entry name" value="Rhodopsin 7-helix transmembrane proteins"/>
    <property type="match status" value="2"/>
</dbReference>
<evidence type="ECO:0000256" key="3">
    <source>
        <dbReference type="ARBA" id="ARBA00022989"/>
    </source>
</evidence>
<evidence type="ECO:0000259" key="6">
    <source>
        <dbReference type="PROSITE" id="PS50262"/>
    </source>
</evidence>
<feature type="transmembrane region" description="Helical" evidence="5">
    <location>
        <begin position="494"/>
        <end position="513"/>
    </location>
</feature>
<keyword evidence="8" id="KW-1185">Reference proteome</keyword>